<dbReference type="SUPFAM" id="SSF46689">
    <property type="entry name" value="Homeodomain-like"/>
    <property type="match status" value="1"/>
</dbReference>
<accession>E7G8T2</accession>
<comment type="caution">
    <text evidence="4">The sequence shown here is derived from an EMBL/GenBank/DDBJ whole genome shotgun (WGS) entry which is preliminary data.</text>
</comment>
<dbReference type="EMBL" id="ADKX01000022">
    <property type="protein sequence ID" value="EFW05525.1"/>
    <property type="molecule type" value="Genomic_DNA"/>
</dbReference>
<dbReference type="Proteomes" id="UP000003157">
    <property type="component" value="Unassembled WGS sequence"/>
</dbReference>
<reference evidence="4 5" key="1">
    <citation type="submission" date="2010-12" db="EMBL/GenBank/DDBJ databases">
        <title>The Genome Sequence of Coprobacillus sp. strain 29_1.</title>
        <authorList>
            <consortium name="The Broad Institute Genome Sequencing Platform"/>
            <person name="Earl A."/>
            <person name="Ward D."/>
            <person name="Feldgarden M."/>
            <person name="Gevers D."/>
            <person name="Daigneault M."/>
            <person name="Sibley C.D."/>
            <person name="White A."/>
            <person name="Strauss J."/>
            <person name="Allen-Vercoe E."/>
            <person name="Young S.K."/>
            <person name="Zeng Q."/>
            <person name="Gargeya S."/>
            <person name="Fitzgerald M."/>
            <person name="Haas B."/>
            <person name="Abouelleil A."/>
            <person name="Alvarado L."/>
            <person name="Arachchi H.M."/>
            <person name="Berlin A."/>
            <person name="Brown A."/>
            <person name="Chapman S.B."/>
            <person name="Chen Z."/>
            <person name="Dunbar C."/>
            <person name="Freedman E."/>
            <person name="Gearin G."/>
            <person name="Gellesch M."/>
            <person name="Goldberg J."/>
            <person name="Griggs A."/>
            <person name="Gujja S."/>
            <person name="Heilman E."/>
            <person name="Heiman D."/>
            <person name="Howarth C."/>
            <person name="Larson L."/>
            <person name="Lui A."/>
            <person name="MacDonald P.J.P."/>
            <person name="Mehta T."/>
            <person name="Montmayeur A."/>
            <person name="Murphy C."/>
            <person name="Neiman D."/>
            <person name="Pearson M."/>
            <person name="Priest M."/>
            <person name="Roberts A."/>
            <person name="Saif S."/>
            <person name="Shea T."/>
            <person name="Shenoy N."/>
            <person name="Sisk P."/>
            <person name="Stolte C."/>
            <person name="Sykes S."/>
            <person name="White J."/>
            <person name="Yandava C."/>
            <person name="Nusbaum C."/>
            <person name="Birren B."/>
        </authorList>
    </citation>
    <scope>NUCLEOTIDE SEQUENCE [LARGE SCALE GENOMIC DNA]</scope>
    <source>
        <strain evidence="4 5">29_1</strain>
    </source>
</reference>
<organism evidence="4 5">
    <name type="scientific">Coprobacillus cateniformis</name>
    <dbReference type="NCBI Taxonomy" id="100884"/>
    <lineage>
        <taxon>Bacteria</taxon>
        <taxon>Bacillati</taxon>
        <taxon>Bacillota</taxon>
        <taxon>Erysipelotrichia</taxon>
        <taxon>Erysipelotrichales</taxon>
        <taxon>Coprobacillaceae</taxon>
        <taxon>Coprobacillus</taxon>
    </lineage>
</organism>
<dbReference type="InterPro" id="IPR018060">
    <property type="entry name" value="HTH_AraC"/>
</dbReference>
<evidence type="ECO:0000313" key="5">
    <source>
        <dbReference type="Proteomes" id="UP000003157"/>
    </source>
</evidence>
<evidence type="ECO:0000313" key="4">
    <source>
        <dbReference type="EMBL" id="EFW05525.1"/>
    </source>
</evidence>
<evidence type="ECO:0000259" key="3">
    <source>
        <dbReference type="PROSITE" id="PS01124"/>
    </source>
</evidence>
<evidence type="ECO:0000256" key="1">
    <source>
        <dbReference type="ARBA" id="ARBA00023015"/>
    </source>
</evidence>
<feature type="domain" description="HTH araC/xylS-type" evidence="3">
    <location>
        <begin position="1"/>
        <end position="46"/>
    </location>
</feature>
<keyword evidence="2" id="KW-0804">Transcription</keyword>
<dbReference type="RefSeq" id="WP_008788286.1">
    <property type="nucleotide sequence ID" value="NZ_AKCB01000002.1"/>
</dbReference>
<keyword evidence="1" id="KW-0805">Transcription regulation</keyword>
<keyword evidence="5" id="KW-1185">Reference proteome</keyword>
<dbReference type="Pfam" id="PF00165">
    <property type="entry name" value="HTH_AraC"/>
    <property type="match status" value="1"/>
</dbReference>
<dbReference type="InterPro" id="IPR009057">
    <property type="entry name" value="Homeodomain-like_sf"/>
</dbReference>
<dbReference type="Gene3D" id="1.10.10.60">
    <property type="entry name" value="Homeodomain-like"/>
    <property type="match status" value="1"/>
</dbReference>
<sequence length="51" mass="6171">MKQSHLIYKEKSHIDISCLLNFSSQSNFIQVFKKYKHMTPKQYQDSHLKNQ</sequence>
<evidence type="ECO:0000256" key="2">
    <source>
        <dbReference type="ARBA" id="ARBA00023163"/>
    </source>
</evidence>
<dbReference type="GO" id="GO:0003700">
    <property type="term" value="F:DNA-binding transcription factor activity"/>
    <property type="evidence" value="ECO:0007669"/>
    <property type="project" value="InterPro"/>
</dbReference>
<dbReference type="AlphaFoldDB" id="E7G8T2"/>
<dbReference type="GeneID" id="78231815"/>
<gene>
    <name evidence="4" type="ORF">HMPREF9488_01170</name>
</gene>
<dbReference type="GO" id="GO:0043565">
    <property type="term" value="F:sequence-specific DNA binding"/>
    <property type="evidence" value="ECO:0007669"/>
    <property type="project" value="InterPro"/>
</dbReference>
<dbReference type="HOGENOM" id="CLU_3097759_0_0_9"/>
<proteinExistence type="predicted"/>
<name>E7G8T2_9FIRM</name>
<protein>
    <recommendedName>
        <fullName evidence="3">HTH araC/xylS-type domain-containing protein</fullName>
    </recommendedName>
</protein>
<dbReference type="PROSITE" id="PS01124">
    <property type="entry name" value="HTH_ARAC_FAMILY_2"/>
    <property type="match status" value="1"/>
</dbReference>